<dbReference type="RefSeq" id="WP_386819993.1">
    <property type="nucleotide sequence ID" value="NZ_JBHUIT010000012.1"/>
</dbReference>
<reference evidence="3" key="1">
    <citation type="journal article" date="2019" name="Int. J. Syst. Evol. Microbiol.">
        <title>The Global Catalogue of Microorganisms (GCM) 10K type strain sequencing project: providing services to taxonomists for standard genome sequencing and annotation.</title>
        <authorList>
            <consortium name="The Broad Institute Genomics Platform"/>
            <consortium name="The Broad Institute Genome Sequencing Center for Infectious Disease"/>
            <person name="Wu L."/>
            <person name="Ma J."/>
        </authorList>
    </citation>
    <scope>NUCLEOTIDE SEQUENCE [LARGE SCALE GENOMIC DNA]</scope>
    <source>
        <strain evidence="3">CGMCC 4.7106</strain>
    </source>
</reference>
<sequence>MSSFAQAGGYLLAAPGPWLVGLLSTTAGGWPLAFGLIVFLTVISAFAGHLAGKNGEMDIGGPDDPM</sequence>
<feature type="transmembrane region" description="Helical" evidence="1">
    <location>
        <begin position="32"/>
        <end position="51"/>
    </location>
</feature>
<comment type="caution">
    <text evidence="2">The sequence shown here is derived from an EMBL/GenBank/DDBJ whole genome shotgun (WGS) entry which is preliminary data.</text>
</comment>
<accession>A0ABW5D6H7</accession>
<organism evidence="2 3">
    <name type="scientific">Luteolibacter algae</name>
    <dbReference type="NCBI Taxonomy" id="454151"/>
    <lineage>
        <taxon>Bacteria</taxon>
        <taxon>Pseudomonadati</taxon>
        <taxon>Verrucomicrobiota</taxon>
        <taxon>Verrucomicrobiia</taxon>
        <taxon>Verrucomicrobiales</taxon>
        <taxon>Verrucomicrobiaceae</taxon>
        <taxon>Luteolibacter</taxon>
    </lineage>
</organism>
<dbReference type="Proteomes" id="UP001597375">
    <property type="component" value="Unassembled WGS sequence"/>
</dbReference>
<dbReference type="EMBL" id="JBHUIT010000012">
    <property type="protein sequence ID" value="MFD2256703.1"/>
    <property type="molecule type" value="Genomic_DNA"/>
</dbReference>
<gene>
    <name evidence="2" type="ORF">ACFSSA_08450</name>
</gene>
<keyword evidence="1" id="KW-0472">Membrane</keyword>
<keyword evidence="1" id="KW-1133">Transmembrane helix</keyword>
<keyword evidence="3" id="KW-1185">Reference proteome</keyword>
<keyword evidence="1" id="KW-0812">Transmembrane</keyword>
<evidence type="ECO:0000256" key="1">
    <source>
        <dbReference type="SAM" id="Phobius"/>
    </source>
</evidence>
<evidence type="ECO:0008006" key="4">
    <source>
        <dbReference type="Google" id="ProtNLM"/>
    </source>
</evidence>
<proteinExistence type="predicted"/>
<protein>
    <recommendedName>
        <fullName evidence="4">MFS transporter</fullName>
    </recommendedName>
</protein>
<name>A0ABW5D6H7_9BACT</name>
<evidence type="ECO:0000313" key="3">
    <source>
        <dbReference type="Proteomes" id="UP001597375"/>
    </source>
</evidence>
<evidence type="ECO:0000313" key="2">
    <source>
        <dbReference type="EMBL" id="MFD2256703.1"/>
    </source>
</evidence>